<evidence type="ECO:0000256" key="2">
    <source>
        <dbReference type="ARBA" id="ARBA00022679"/>
    </source>
</evidence>
<name>A0A9D1M201_9FIRM</name>
<comment type="similarity">
    <text evidence="1">Belongs to the FemABX family.</text>
</comment>
<proteinExistence type="inferred from homology"/>
<organism evidence="7 8">
    <name type="scientific">Candidatus Merdicola faecigallinarum</name>
    <dbReference type="NCBI Taxonomy" id="2840862"/>
    <lineage>
        <taxon>Bacteria</taxon>
        <taxon>Bacillati</taxon>
        <taxon>Bacillota</taxon>
        <taxon>Clostridia</taxon>
        <taxon>Candidatus Merdicola</taxon>
    </lineage>
</organism>
<keyword evidence="5" id="KW-0012">Acyltransferase</keyword>
<gene>
    <name evidence="7" type="ORF">IAB70_05545</name>
</gene>
<evidence type="ECO:0000256" key="6">
    <source>
        <dbReference type="ARBA" id="ARBA00023316"/>
    </source>
</evidence>
<dbReference type="PROSITE" id="PS51191">
    <property type="entry name" value="FEMABX"/>
    <property type="match status" value="1"/>
</dbReference>
<reference evidence="7" key="1">
    <citation type="submission" date="2020-10" db="EMBL/GenBank/DDBJ databases">
        <authorList>
            <person name="Gilroy R."/>
        </authorList>
    </citation>
    <scope>NUCLEOTIDE SEQUENCE</scope>
    <source>
        <strain evidence="7">CHK195-15760</strain>
    </source>
</reference>
<dbReference type="GO" id="GO:0009252">
    <property type="term" value="P:peptidoglycan biosynthetic process"/>
    <property type="evidence" value="ECO:0007669"/>
    <property type="project" value="UniProtKB-KW"/>
</dbReference>
<dbReference type="SUPFAM" id="SSF55729">
    <property type="entry name" value="Acyl-CoA N-acyltransferases (Nat)"/>
    <property type="match status" value="2"/>
</dbReference>
<dbReference type="GO" id="GO:0008360">
    <property type="term" value="P:regulation of cell shape"/>
    <property type="evidence" value="ECO:0007669"/>
    <property type="project" value="UniProtKB-KW"/>
</dbReference>
<dbReference type="Proteomes" id="UP000824093">
    <property type="component" value="Unassembled WGS sequence"/>
</dbReference>
<evidence type="ECO:0000256" key="5">
    <source>
        <dbReference type="ARBA" id="ARBA00023315"/>
    </source>
</evidence>
<protein>
    <submittedName>
        <fullName evidence="7">Peptidoglycan bridge formation glycyltransferase FemA/FemB family protein</fullName>
    </submittedName>
</protein>
<comment type="caution">
    <text evidence="7">The sequence shown here is derived from an EMBL/GenBank/DDBJ whole genome shotgun (WGS) entry which is preliminary data.</text>
</comment>
<evidence type="ECO:0000313" key="7">
    <source>
        <dbReference type="EMBL" id="HIU52061.1"/>
    </source>
</evidence>
<dbReference type="AlphaFoldDB" id="A0A9D1M201"/>
<evidence type="ECO:0000313" key="8">
    <source>
        <dbReference type="Proteomes" id="UP000824093"/>
    </source>
</evidence>
<keyword evidence="3" id="KW-0133">Cell shape</keyword>
<dbReference type="InterPro" id="IPR016181">
    <property type="entry name" value="Acyl_CoA_acyltransferase"/>
</dbReference>
<dbReference type="Gene3D" id="3.40.630.30">
    <property type="match status" value="2"/>
</dbReference>
<dbReference type="GO" id="GO:0016755">
    <property type="term" value="F:aminoacyltransferase activity"/>
    <property type="evidence" value="ECO:0007669"/>
    <property type="project" value="InterPro"/>
</dbReference>
<keyword evidence="2" id="KW-0808">Transferase</keyword>
<dbReference type="EMBL" id="DVNH01000042">
    <property type="protein sequence ID" value="HIU52061.1"/>
    <property type="molecule type" value="Genomic_DNA"/>
</dbReference>
<evidence type="ECO:0000256" key="4">
    <source>
        <dbReference type="ARBA" id="ARBA00022984"/>
    </source>
</evidence>
<dbReference type="InterPro" id="IPR003447">
    <property type="entry name" value="FEMABX"/>
</dbReference>
<keyword evidence="4" id="KW-0573">Peptidoglycan synthesis</keyword>
<sequence>MRILDLQDEKQRKEYTEFLENHERCNFQQSLEWGKVKSFWKNEVVVAEDEKQNIVGSLSVLVRKIPIFGYLMYSSRGPVCDIHDEKVLAQLTEGAKQLAEKYHAMVLKIEPDIKSDDKEFREIVQKLGYQIKDNAKDFRDEIQPRYVFRLDIKGKTEDEIFAGFHSKTRYNVRLATRKGVTVKEGTKEDLKDFHKIMVETGARDGFIIRPLEYFEKMYDELAPEHMKVLMAYYEGKPISGVIPIMYGNKTWYLYGASSNAYRNVMPNYLLQWEMIKLAIQRKDDMFDLRGVSGVVDENHPQYGLYRFKKGFGAEFTEFIGEIYIPYKKVRYALYQFSEKVFRKVRGFVKTMKKK</sequence>
<reference evidence="7" key="2">
    <citation type="journal article" date="2021" name="PeerJ">
        <title>Extensive microbial diversity within the chicken gut microbiome revealed by metagenomics and culture.</title>
        <authorList>
            <person name="Gilroy R."/>
            <person name="Ravi A."/>
            <person name="Getino M."/>
            <person name="Pursley I."/>
            <person name="Horton D.L."/>
            <person name="Alikhan N.F."/>
            <person name="Baker D."/>
            <person name="Gharbi K."/>
            <person name="Hall N."/>
            <person name="Watson M."/>
            <person name="Adriaenssens E.M."/>
            <person name="Foster-Nyarko E."/>
            <person name="Jarju S."/>
            <person name="Secka A."/>
            <person name="Antonio M."/>
            <person name="Oren A."/>
            <person name="Chaudhuri R.R."/>
            <person name="La Ragione R."/>
            <person name="Hildebrand F."/>
            <person name="Pallen M.J."/>
        </authorList>
    </citation>
    <scope>NUCLEOTIDE SEQUENCE</scope>
    <source>
        <strain evidence="7">CHK195-15760</strain>
    </source>
</reference>
<dbReference type="GO" id="GO:0071555">
    <property type="term" value="P:cell wall organization"/>
    <property type="evidence" value="ECO:0007669"/>
    <property type="project" value="UniProtKB-KW"/>
</dbReference>
<dbReference type="Pfam" id="PF02388">
    <property type="entry name" value="FemAB"/>
    <property type="match status" value="2"/>
</dbReference>
<keyword evidence="6" id="KW-0961">Cell wall biogenesis/degradation</keyword>
<dbReference type="PANTHER" id="PTHR36174">
    <property type="entry name" value="LIPID II:GLYCINE GLYCYLTRANSFERASE"/>
    <property type="match status" value="1"/>
</dbReference>
<evidence type="ECO:0000256" key="3">
    <source>
        <dbReference type="ARBA" id="ARBA00022960"/>
    </source>
</evidence>
<dbReference type="PANTHER" id="PTHR36174:SF1">
    <property type="entry name" value="LIPID II:GLYCINE GLYCYLTRANSFERASE"/>
    <property type="match status" value="1"/>
</dbReference>
<accession>A0A9D1M201</accession>
<dbReference type="InterPro" id="IPR050644">
    <property type="entry name" value="PG_Glycine_Bridge_Synth"/>
</dbReference>
<evidence type="ECO:0000256" key="1">
    <source>
        <dbReference type="ARBA" id="ARBA00009943"/>
    </source>
</evidence>